<dbReference type="InterPro" id="IPR002076">
    <property type="entry name" value="ELO_fam"/>
</dbReference>
<dbReference type="STRING" id="337451.A0A443PP70"/>
<sequence>MAWAAEALSSNLHHWLVDHPTITTFEWIEHRTFGASPRFLFTSIISYLSLISTLHHLLKWTPRLPSPTTFRFISAVHNIIIITLSLIMVVGCFLSSLSQMPHPTWLFCFPSNSTPPKGPVFFWAYVFYLSKFLEFSDTVLIVINPSRKSLSFLHVYHHSLVVVMSYLWLHSSQSLLPLALVTNASIHILMYSYYLLCSLGIRPRWKQVVTDCQIAQFVFSFAALAISVWYHFRRGCSGLGAWVFNAFFNASLLALFVNFYLKNYGRGESEAFSSNLHYWLVDHPTITNFEWVQHQTFGASPQFLLTSIISYLSLISTLHLILLKWAPQLPSPTTFRFISALHNITILTLSLTMAVGCSLSSLSQMPHPSWLFCFPSNSTPPKGPVFFWAYVFYLSKIIEFSDTLLILINPSRKSLSFLHVYHHAVVVVMSYLWLHSSQSLLPIALVTNASVHTLMYSYYLLCSIGVRPRWKRAVTDCQITQFVFSFAASTVFLWYHFNGEGCSGFRAWVFNALFNVSLLALFVNFYLKNYRRGEGGVGKKMRKKQKKLENENKIGGKNT</sequence>
<protein>
    <recommendedName>
        <fullName evidence="3">very-long-chain 3-oxoacyl-CoA synthase</fullName>
        <ecNumber evidence="3">2.3.1.199</ecNumber>
    </recommendedName>
</protein>
<dbReference type="Pfam" id="PF01151">
    <property type="entry name" value="ELO"/>
    <property type="match status" value="2"/>
</dbReference>
<keyword evidence="16" id="KW-1185">Reference proteome</keyword>
<keyword evidence="6 14" id="KW-0812">Transmembrane</keyword>
<dbReference type="GO" id="GO:0034626">
    <property type="term" value="P:fatty acid elongation, polyunsaturated fatty acid"/>
    <property type="evidence" value="ECO:0007669"/>
    <property type="project" value="TreeGrafter"/>
</dbReference>
<feature type="transmembrane region" description="Helical" evidence="14">
    <location>
        <begin position="120"/>
        <end position="143"/>
    </location>
</feature>
<dbReference type="GO" id="GO:0034625">
    <property type="term" value="P:fatty acid elongation, monounsaturated fatty acid"/>
    <property type="evidence" value="ECO:0007669"/>
    <property type="project" value="TreeGrafter"/>
</dbReference>
<reference evidence="15 16" key="1">
    <citation type="journal article" date="2019" name="Nat. Plants">
        <title>Stout camphor tree genome fills gaps in understanding of flowering plant genome evolution.</title>
        <authorList>
            <person name="Chaw S.M."/>
            <person name="Liu Y.C."/>
            <person name="Wu Y.W."/>
            <person name="Wang H.Y."/>
            <person name="Lin C.I."/>
            <person name="Wu C.S."/>
            <person name="Ke H.M."/>
            <person name="Chang L.Y."/>
            <person name="Hsu C.Y."/>
            <person name="Yang H.T."/>
            <person name="Sudianto E."/>
            <person name="Hsu M.H."/>
            <person name="Wu K.P."/>
            <person name="Wang L.N."/>
            <person name="Leebens-Mack J.H."/>
            <person name="Tsai I.J."/>
        </authorList>
    </citation>
    <scope>NUCLEOTIDE SEQUENCE [LARGE SCALE GENOMIC DNA]</scope>
    <source>
        <strain evidence="16">cv. Chaw 1501</strain>
        <tissue evidence="15">Young leaves</tissue>
    </source>
</reference>
<feature type="transmembrane region" description="Helical" evidence="14">
    <location>
        <begin position="415"/>
        <end position="434"/>
    </location>
</feature>
<feature type="transmembrane region" description="Helical" evidence="14">
    <location>
        <begin position="175"/>
        <end position="196"/>
    </location>
</feature>
<dbReference type="EC" id="2.3.1.199" evidence="3"/>
<evidence type="ECO:0000256" key="5">
    <source>
        <dbReference type="ARBA" id="ARBA00022679"/>
    </source>
</evidence>
<keyword evidence="8 14" id="KW-1133">Transmembrane helix</keyword>
<evidence type="ECO:0000256" key="10">
    <source>
        <dbReference type="ARBA" id="ARBA00023136"/>
    </source>
</evidence>
<evidence type="ECO:0000256" key="2">
    <source>
        <dbReference type="ARBA" id="ARBA00007263"/>
    </source>
</evidence>
<comment type="caution">
    <text evidence="15">The sequence shown here is derived from an EMBL/GenBank/DDBJ whole genome shotgun (WGS) entry which is preliminary data.</text>
</comment>
<dbReference type="GO" id="GO:0030148">
    <property type="term" value="P:sphingolipid biosynthetic process"/>
    <property type="evidence" value="ECO:0007669"/>
    <property type="project" value="TreeGrafter"/>
</dbReference>
<keyword evidence="4" id="KW-0444">Lipid biosynthesis</keyword>
<organism evidence="15 16">
    <name type="scientific">Cinnamomum micranthum f. kanehirae</name>
    <dbReference type="NCBI Taxonomy" id="337451"/>
    <lineage>
        <taxon>Eukaryota</taxon>
        <taxon>Viridiplantae</taxon>
        <taxon>Streptophyta</taxon>
        <taxon>Embryophyta</taxon>
        <taxon>Tracheophyta</taxon>
        <taxon>Spermatophyta</taxon>
        <taxon>Magnoliopsida</taxon>
        <taxon>Magnoliidae</taxon>
        <taxon>Laurales</taxon>
        <taxon>Lauraceae</taxon>
        <taxon>Cinnamomum</taxon>
    </lineage>
</organism>
<dbReference type="Proteomes" id="UP000283530">
    <property type="component" value="Unassembled WGS sequence"/>
</dbReference>
<comment type="subcellular location">
    <subcellularLocation>
        <location evidence="1">Membrane</location>
        <topology evidence="1">Multi-pass membrane protein</topology>
    </subcellularLocation>
</comment>
<accession>A0A443PP70</accession>
<feature type="compositionally biased region" description="Basic and acidic residues" evidence="13">
    <location>
        <begin position="547"/>
        <end position="559"/>
    </location>
</feature>
<dbReference type="EMBL" id="QPKB01000009">
    <property type="protein sequence ID" value="RWR92586.1"/>
    <property type="molecule type" value="Genomic_DNA"/>
</dbReference>
<evidence type="ECO:0000256" key="6">
    <source>
        <dbReference type="ARBA" id="ARBA00022692"/>
    </source>
</evidence>
<feature type="transmembrane region" description="Helical" evidence="14">
    <location>
        <begin position="39"/>
        <end position="58"/>
    </location>
</feature>
<name>A0A443PP70_9MAGN</name>
<gene>
    <name evidence="15" type="ORF">CKAN_02180300</name>
</gene>
<evidence type="ECO:0000256" key="7">
    <source>
        <dbReference type="ARBA" id="ARBA00022832"/>
    </source>
</evidence>
<keyword evidence="7" id="KW-0276">Fatty acid metabolism</keyword>
<feature type="transmembrane region" description="Helical" evidence="14">
    <location>
        <begin position="79"/>
        <end position="100"/>
    </location>
</feature>
<feature type="transmembrane region" description="Helical" evidence="14">
    <location>
        <begin position="344"/>
        <end position="365"/>
    </location>
</feature>
<dbReference type="PANTHER" id="PTHR11157:SF134">
    <property type="entry name" value="ELONGATION OF FATTY ACIDS PROTEIN 1-RELATED"/>
    <property type="match status" value="1"/>
</dbReference>
<dbReference type="AlphaFoldDB" id="A0A443PP70"/>
<keyword evidence="11" id="KW-0275">Fatty acid biosynthesis</keyword>
<dbReference type="GO" id="GO:0042761">
    <property type="term" value="P:very long-chain fatty acid biosynthetic process"/>
    <property type="evidence" value="ECO:0007669"/>
    <property type="project" value="TreeGrafter"/>
</dbReference>
<comment type="catalytic activity">
    <reaction evidence="12">
        <text>a very-long-chain acyl-CoA + malonyl-CoA + H(+) = a very-long-chain 3-oxoacyl-CoA + CO2 + CoA</text>
        <dbReference type="Rhea" id="RHEA:32727"/>
        <dbReference type="ChEBI" id="CHEBI:15378"/>
        <dbReference type="ChEBI" id="CHEBI:16526"/>
        <dbReference type="ChEBI" id="CHEBI:57287"/>
        <dbReference type="ChEBI" id="CHEBI:57384"/>
        <dbReference type="ChEBI" id="CHEBI:90725"/>
        <dbReference type="ChEBI" id="CHEBI:90736"/>
        <dbReference type="EC" id="2.3.1.199"/>
    </reaction>
</comment>
<evidence type="ECO:0000313" key="16">
    <source>
        <dbReference type="Proteomes" id="UP000283530"/>
    </source>
</evidence>
<evidence type="ECO:0000256" key="13">
    <source>
        <dbReference type="SAM" id="MobiDB-lite"/>
    </source>
</evidence>
<feature type="region of interest" description="Disordered" evidence="13">
    <location>
        <begin position="535"/>
        <end position="559"/>
    </location>
</feature>
<dbReference type="InterPro" id="IPR030457">
    <property type="entry name" value="ELO_CS"/>
</dbReference>
<evidence type="ECO:0000256" key="9">
    <source>
        <dbReference type="ARBA" id="ARBA00023098"/>
    </source>
</evidence>
<dbReference type="GO" id="GO:0009922">
    <property type="term" value="F:fatty acid elongase activity"/>
    <property type="evidence" value="ECO:0007669"/>
    <property type="project" value="UniProtKB-EC"/>
</dbReference>
<comment type="similarity">
    <text evidence="2">Belongs to the ELO family.</text>
</comment>
<feature type="transmembrane region" description="Helical" evidence="14">
    <location>
        <begin position="385"/>
        <end position="408"/>
    </location>
</feature>
<evidence type="ECO:0000256" key="4">
    <source>
        <dbReference type="ARBA" id="ARBA00022516"/>
    </source>
</evidence>
<dbReference type="PROSITE" id="PS01188">
    <property type="entry name" value="ELO"/>
    <property type="match status" value="2"/>
</dbReference>
<evidence type="ECO:0000313" key="15">
    <source>
        <dbReference type="EMBL" id="RWR92586.1"/>
    </source>
</evidence>
<feature type="transmembrane region" description="Helical" evidence="14">
    <location>
        <begin position="440"/>
        <end position="461"/>
    </location>
</feature>
<evidence type="ECO:0000256" key="12">
    <source>
        <dbReference type="ARBA" id="ARBA00047375"/>
    </source>
</evidence>
<keyword evidence="10 14" id="KW-0472">Membrane</keyword>
<feature type="transmembrane region" description="Helical" evidence="14">
    <location>
        <begin position="473"/>
        <end position="495"/>
    </location>
</feature>
<keyword evidence="5" id="KW-0808">Transferase</keyword>
<dbReference type="GO" id="GO:0005789">
    <property type="term" value="C:endoplasmic reticulum membrane"/>
    <property type="evidence" value="ECO:0007669"/>
    <property type="project" value="TreeGrafter"/>
</dbReference>
<evidence type="ECO:0000256" key="11">
    <source>
        <dbReference type="ARBA" id="ARBA00023160"/>
    </source>
</evidence>
<dbReference type="PANTHER" id="PTHR11157">
    <property type="entry name" value="FATTY ACID ACYL TRANSFERASE-RELATED"/>
    <property type="match status" value="1"/>
</dbReference>
<evidence type="ECO:0000256" key="1">
    <source>
        <dbReference type="ARBA" id="ARBA00004141"/>
    </source>
</evidence>
<feature type="transmembrane region" description="Helical" evidence="14">
    <location>
        <begin position="507"/>
        <end position="527"/>
    </location>
</feature>
<feature type="transmembrane region" description="Helical" evidence="14">
    <location>
        <begin position="239"/>
        <end position="261"/>
    </location>
</feature>
<evidence type="ECO:0000256" key="14">
    <source>
        <dbReference type="SAM" id="Phobius"/>
    </source>
</evidence>
<evidence type="ECO:0000256" key="8">
    <source>
        <dbReference type="ARBA" id="ARBA00022989"/>
    </source>
</evidence>
<dbReference type="OrthoDB" id="434092at2759"/>
<proteinExistence type="inferred from homology"/>
<dbReference type="GO" id="GO:0019367">
    <property type="term" value="P:fatty acid elongation, saturated fatty acid"/>
    <property type="evidence" value="ECO:0007669"/>
    <property type="project" value="TreeGrafter"/>
</dbReference>
<feature type="transmembrane region" description="Helical" evidence="14">
    <location>
        <begin position="150"/>
        <end position="169"/>
    </location>
</feature>
<keyword evidence="9" id="KW-0443">Lipid metabolism</keyword>
<evidence type="ECO:0000256" key="3">
    <source>
        <dbReference type="ARBA" id="ARBA00012307"/>
    </source>
</evidence>